<dbReference type="Proteomes" id="UP001236652">
    <property type="component" value="Chromosome"/>
</dbReference>
<organism evidence="2 3">
    <name type="scientific">Pontibacillus chungwhensis</name>
    <dbReference type="NCBI Taxonomy" id="265426"/>
    <lineage>
        <taxon>Bacteria</taxon>
        <taxon>Bacillati</taxon>
        <taxon>Bacillota</taxon>
        <taxon>Bacilli</taxon>
        <taxon>Bacillales</taxon>
        <taxon>Bacillaceae</taxon>
        <taxon>Pontibacillus</taxon>
    </lineage>
</organism>
<dbReference type="GO" id="GO:0032259">
    <property type="term" value="P:methylation"/>
    <property type="evidence" value="ECO:0007669"/>
    <property type="project" value="UniProtKB-KW"/>
</dbReference>
<accession>A0ABY8UYQ7</accession>
<dbReference type="InterPro" id="IPR013216">
    <property type="entry name" value="Methyltransf_11"/>
</dbReference>
<dbReference type="Pfam" id="PF08241">
    <property type="entry name" value="Methyltransf_11"/>
    <property type="match status" value="1"/>
</dbReference>
<keyword evidence="3" id="KW-1185">Reference proteome</keyword>
<protein>
    <submittedName>
        <fullName evidence="2">Methyltransferase domain-containing protein</fullName>
    </submittedName>
</protein>
<name>A0ABY8UYQ7_9BACI</name>
<dbReference type="GO" id="GO:0008168">
    <property type="term" value="F:methyltransferase activity"/>
    <property type="evidence" value="ECO:0007669"/>
    <property type="project" value="UniProtKB-KW"/>
</dbReference>
<proteinExistence type="predicted"/>
<evidence type="ECO:0000259" key="1">
    <source>
        <dbReference type="Pfam" id="PF08241"/>
    </source>
</evidence>
<dbReference type="SUPFAM" id="SSF53335">
    <property type="entry name" value="S-adenosyl-L-methionine-dependent methyltransferases"/>
    <property type="match status" value="1"/>
</dbReference>
<dbReference type="PANTHER" id="PTHR43591">
    <property type="entry name" value="METHYLTRANSFERASE"/>
    <property type="match status" value="1"/>
</dbReference>
<sequence>MTNHYLDLLAYFGIGGAHPGGFELSKQIFNGEKLTSDLHVLDLGCGTGQSSEYIRDTFGCEVTGIDQHPIMIQKANERQADVTFLEGDAEDLPFPDHSFDFIFTESTIAFTDMPRTLEEIRRVLTPKGTVLFLEMTAEHPIPDSLKKQIMNLYHIQAIYLESEWKEELNRAGFTNIECLNIPSNLNESALSDMNLSPNIPESLYDLWDQHAELVEISKKHLGFRTFRCHLG</sequence>
<evidence type="ECO:0000313" key="3">
    <source>
        <dbReference type="Proteomes" id="UP001236652"/>
    </source>
</evidence>
<feature type="domain" description="Methyltransferase type 11" evidence="1">
    <location>
        <begin position="41"/>
        <end position="132"/>
    </location>
</feature>
<gene>
    <name evidence="2" type="ORF">QNI29_13645</name>
</gene>
<dbReference type="RefSeq" id="WP_231417056.1">
    <property type="nucleotide sequence ID" value="NZ_CP126446.1"/>
</dbReference>
<evidence type="ECO:0000313" key="2">
    <source>
        <dbReference type="EMBL" id="WIF96791.1"/>
    </source>
</evidence>
<keyword evidence="2" id="KW-0489">Methyltransferase</keyword>
<dbReference type="EMBL" id="CP126446">
    <property type="protein sequence ID" value="WIF96791.1"/>
    <property type="molecule type" value="Genomic_DNA"/>
</dbReference>
<dbReference type="CDD" id="cd02440">
    <property type="entry name" value="AdoMet_MTases"/>
    <property type="match status" value="1"/>
</dbReference>
<keyword evidence="2" id="KW-0808">Transferase</keyword>
<reference evidence="2 3" key="1">
    <citation type="submission" date="2023-05" db="EMBL/GenBank/DDBJ databases">
        <title>Comparative genomics reveals the evidence of polycyclic aromatic hydrocarbons degradation in moderately halophilic genus Pontibacillus.</title>
        <authorList>
            <person name="Yang H."/>
            <person name="Qian Z."/>
        </authorList>
    </citation>
    <scope>NUCLEOTIDE SEQUENCE [LARGE SCALE GENOMIC DNA]</scope>
    <source>
        <strain evidence="3">HN14</strain>
    </source>
</reference>
<dbReference type="Gene3D" id="3.40.50.150">
    <property type="entry name" value="Vaccinia Virus protein VP39"/>
    <property type="match status" value="1"/>
</dbReference>
<dbReference type="InterPro" id="IPR029063">
    <property type="entry name" value="SAM-dependent_MTases_sf"/>
</dbReference>